<keyword evidence="3" id="KW-1185">Reference proteome</keyword>
<evidence type="ECO:0000256" key="1">
    <source>
        <dbReference type="SAM" id="Coils"/>
    </source>
</evidence>
<organism evidence="2 3">
    <name type="scientific">Lithospermum erythrorhizon</name>
    <name type="common">Purple gromwell</name>
    <name type="synonym">Lithospermum officinale var. erythrorhizon</name>
    <dbReference type="NCBI Taxonomy" id="34254"/>
    <lineage>
        <taxon>Eukaryota</taxon>
        <taxon>Viridiplantae</taxon>
        <taxon>Streptophyta</taxon>
        <taxon>Embryophyta</taxon>
        <taxon>Tracheophyta</taxon>
        <taxon>Spermatophyta</taxon>
        <taxon>Magnoliopsida</taxon>
        <taxon>eudicotyledons</taxon>
        <taxon>Gunneridae</taxon>
        <taxon>Pentapetalae</taxon>
        <taxon>asterids</taxon>
        <taxon>lamiids</taxon>
        <taxon>Boraginales</taxon>
        <taxon>Boraginaceae</taxon>
        <taxon>Boraginoideae</taxon>
        <taxon>Lithospermeae</taxon>
        <taxon>Lithospermum</taxon>
    </lineage>
</organism>
<feature type="coiled-coil region" evidence="1">
    <location>
        <begin position="250"/>
        <end position="291"/>
    </location>
</feature>
<name>A0AAV3PBK0_LITER</name>
<reference evidence="2 3" key="1">
    <citation type="submission" date="2024-01" db="EMBL/GenBank/DDBJ databases">
        <title>The complete chloroplast genome sequence of Lithospermum erythrorhizon: insights into the phylogenetic relationship among Boraginaceae species and the maternal lineages of purple gromwells.</title>
        <authorList>
            <person name="Okada T."/>
            <person name="Watanabe K."/>
        </authorList>
    </citation>
    <scope>NUCLEOTIDE SEQUENCE [LARGE SCALE GENOMIC DNA]</scope>
</reference>
<proteinExistence type="predicted"/>
<comment type="caution">
    <text evidence="2">The sequence shown here is derived from an EMBL/GenBank/DDBJ whole genome shotgun (WGS) entry which is preliminary data.</text>
</comment>
<keyword evidence="1" id="KW-0175">Coiled coil</keyword>
<evidence type="ECO:0000313" key="2">
    <source>
        <dbReference type="EMBL" id="GAA0149077.1"/>
    </source>
</evidence>
<accession>A0AAV3PBK0</accession>
<dbReference type="AlphaFoldDB" id="A0AAV3PBK0"/>
<dbReference type="EMBL" id="BAABME010001346">
    <property type="protein sequence ID" value="GAA0149077.1"/>
    <property type="molecule type" value="Genomic_DNA"/>
</dbReference>
<protein>
    <submittedName>
        <fullName evidence="2">Uncharacterized protein</fullName>
    </submittedName>
</protein>
<sequence length="332" mass="36550">MVDVMAGLRLWRIYMISRIRQRVRIPSFKESTSRSKDYQAWLDNVLSYGNICSSPHIIGRGNFLLVRPGLALKRKASPVSISEDKDPKHARGVRLEGSGSTQVCSSLSGGTCTEVVDTSKSQEGTDEFIPPSTEATLILKDGTFPEAASAEEHPTCIAVEIVDPTIAAPSSIQRIESIFRDSLRVACVELYSFMECRSHEALLAGEENFGLLLGPYGIHDKFVVARASSEELSSKLLHEGEVVGHVGATLGQLEDRAARLRKELNELDAHIEVLRDQVTSQESVIASLEAEKSESVLRVASLEEIIENGQEEHLEQLSIELESLCIYLKGLF</sequence>
<evidence type="ECO:0000313" key="3">
    <source>
        <dbReference type="Proteomes" id="UP001454036"/>
    </source>
</evidence>
<gene>
    <name evidence="2" type="ORF">LIER_08343</name>
</gene>
<dbReference type="Proteomes" id="UP001454036">
    <property type="component" value="Unassembled WGS sequence"/>
</dbReference>